<keyword evidence="3" id="KW-0223">Dioxygenase</keyword>
<dbReference type="GO" id="GO:0016706">
    <property type="term" value="F:2-oxoglutarate-dependent dioxygenase activity"/>
    <property type="evidence" value="ECO:0007669"/>
    <property type="project" value="UniProtKB-ARBA"/>
</dbReference>
<dbReference type="Gene3D" id="2.60.120.620">
    <property type="entry name" value="q2cbj1_9rhob like domain"/>
    <property type="match status" value="1"/>
</dbReference>
<evidence type="ECO:0000313" key="4">
    <source>
        <dbReference type="Proteomes" id="UP000241118"/>
    </source>
</evidence>
<name>A0A2P8I0K1_SACCR</name>
<dbReference type="EMBL" id="PYAX01000016">
    <property type="protein sequence ID" value="PSL51999.1"/>
    <property type="molecule type" value="Genomic_DNA"/>
</dbReference>
<evidence type="ECO:0000256" key="1">
    <source>
        <dbReference type="RuleBase" id="RU003682"/>
    </source>
</evidence>
<proteinExistence type="inferred from homology"/>
<dbReference type="PANTHER" id="PTHR20883:SF48">
    <property type="entry name" value="ECTOINE DIOXYGENASE"/>
    <property type="match status" value="1"/>
</dbReference>
<dbReference type="SUPFAM" id="SSF51197">
    <property type="entry name" value="Clavaminate synthase-like"/>
    <property type="match status" value="1"/>
</dbReference>
<gene>
    <name evidence="3" type="ORF">B0I31_11675</name>
</gene>
<dbReference type="Proteomes" id="UP000241118">
    <property type="component" value="Unassembled WGS sequence"/>
</dbReference>
<reference evidence="3 4" key="1">
    <citation type="submission" date="2018-03" db="EMBL/GenBank/DDBJ databases">
        <title>Genomic Encyclopedia of Type Strains, Phase III (KMG-III): the genomes of soil and plant-associated and newly described type strains.</title>
        <authorList>
            <person name="Whitman W."/>
        </authorList>
    </citation>
    <scope>NUCLEOTIDE SEQUENCE [LARGE SCALE GENOMIC DNA]</scope>
    <source>
        <strain evidence="3 4">CGMCC 4.7097</strain>
    </source>
</reference>
<dbReference type="PROSITE" id="PS51471">
    <property type="entry name" value="FE2OG_OXY"/>
    <property type="match status" value="1"/>
</dbReference>
<keyword evidence="4" id="KW-1185">Reference proteome</keyword>
<dbReference type="RefSeq" id="WP_181320660.1">
    <property type="nucleotide sequence ID" value="NZ_PYAX01000016.1"/>
</dbReference>
<dbReference type="AlphaFoldDB" id="A0A2P8I0K1"/>
<keyword evidence="1" id="KW-0479">Metal-binding</keyword>
<protein>
    <submittedName>
        <fullName evidence="3">Phytanoyl-CoA dioxygenase PhyH</fullName>
    </submittedName>
</protein>
<dbReference type="Pfam" id="PF05721">
    <property type="entry name" value="PhyH"/>
    <property type="match status" value="1"/>
</dbReference>
<sequence>MEQQPYTDSTELLADRARLAGRLADDGYLYLRDVLPEAEVARVRHQVLALAAEAGWLREATTTGTSQPTGVDLPAVDVEAVARCPGPTRQAVQKAMWCLRDLHALLHSTSLLTVLEALLGEPVLVHPRKVLRFVAPERSSVVSGWHQDYPGVQGSPRTLTAWTPLAPVTPDTGGLAIVPRSHRDGVLPLRLCAGTIVGWETDVPVDVVHSGPMNPGDVLVFTAHTVHGGSPNTGGLRLSADCRYQPLSEPVCRDCVELDDGDWDDVYRTWPGQGRDDPLAHYWRELPLDIVAYDPRADVAREREAIAAGRRHDPAAARALQVTAEHSADPAVAAEAAALLRALA</sequence>
<evidence type="ECO:0000313" key="3">
    <source>
        <dbReference type="EMBL" id="PSL51999.1"/>
    </source>
</evidence>
<evidence type="ECO:0000259" key="2">
    <source>
        <dbReference type="PROSITE" id="PS51471"/>
    </source>
</evidence>
<dbReference type="GO" id="GO:0005506">
    <property type="term" value="F:iron ion binding"/>
    <property type="evidence" value="ECO:0007669"/>
    <property type="project" value="UniProtKB-ARBA"/>
</dbReference>
<dbReference type="InterPro" id="IPR008775">
    <property type="entry name" value="Phytyl_CoA_dOase-like"/>
</dbReference>
<dbReference type="PANTHER" id="PTHR20883">
    <property type="entry name" value="PHYTANOYL-COA DIOXYGENASE DOMAIN CONTAINING 1"/>
    <property type="match status" value="1"/>
</dbReference>
<comment type="caution">
    <text evidence="3">The sequence shown here is derived from an EMBL/GenBank/DDBJ whole genome shotgun (WGS) entry which is preliminary data.</text>
</comment>
<dbReference type="InterPro" id="IPR005123">
    <property type="entry name" value="Oxoglu/Fe-dep_dioxygenase_dom"/>
</dbReference>
<keyword evidence="1" id="KW-0408">Iron</keyword>
<comment type="similarity">
    <text evidence="1">Belongs to the iron/ascorbate-dependent oxidoreductase family.</text>
</comment>
<organism evidence="3 4">
    <name type="scientific">Saccharothrix carnea</name>
    <dbReference type="NCBI Taxonomy" id="1280637"/>
    <lineage>
        <taxon>Bacteria</taxon>
        <taxon>Bacillati</taxon>
        <taxon>Actinomycetota</taxon>
        <taxon>Actinomycetes</taxon>
        <taxon>Pseudonocardiales</taxon>
        <taxon>Pseudonocardiaceae</taxon>
        <taxon>Saccharothrix</taxon>
    </lineage>
</organism>
<feature type="domain" description="Fe2OG dioxygenase" evidence="2">
    <location>
        <begin position="123"/>
        <end position="246"/>
    </location>
</feature>
<keyword evidence="1" id="KW-0560">Oxidoreductase</keyword>
<accession>A0A2P8I0K1</accession>